<feature type="domain" description="Histidine kinase" evidence="15">
    <location>
        <begin position="122"/>
        <end position="335"/>
    </location>
</feature>
<evidence type="ECO:0000256" key="8">
    <source>
        <dbReference type="ARBA" id="ARBA00022741"/>
    </source>
</evidence>
<accession>A0A2V3VSC6</accession>
<dbReference type="PANTHER" id="PTHR45528:SF1">
    <property type="entry name" value="SENSOR HISTIDINE KINASE CPXA"/>
    <property type="match status" value="1"/>
</dbReference>
<evidence type="ECO:0000256" key="10">
    <source>
        <dbReference type="ARBA" id="ARBA00022840"/>
    </source>
</evidence>
<dbReference type="Proteomes" id="UP000247978">
    <property type="component" value="Unassembled WGS sequence"/>
</dbReference>
<protein>
    <recommendedName>
        <fullName evidence="3">histidine kinase</fullName>
        <ecNumber evidence="3">2.7.13.3</ecNumber>
    </recommendedName>
</protein>
<evidence type="ECO:0000256" key="3">
    <source>
        <dbReference type="ARBA" id="ARBA00012438"/>
    </source>
</evidence>
<keyword evidence="5" id="KW-0597">Phosphoprotein</keyword>
<dbReference type="EMBL" id="QJJQ01000013">
    <property type="protein sequence ID" value="PXW84802.1"/>
    <property type="molecule type" value="Genomic_DNA"/>
</dbReference>
<comment type="catalytic activity">
    <reaction evidence="1">
        <text>ATP + protein L-histidine = ADP + protein N-phospho-L-histidine.</text>
        <dbReference type="EC" id="2.7.13.3"/>
    </reaction>
</comment>
<evidence type="ECO:0000313" key="16">
    <source>
        <dbReference type="EMBL" id="PXW84802.1"/>
    </source>
</evidence>
<evidence type="ECO:0000256" key="6">
    <source>
        <dbReference type="ARBA" id="ARBA00022679"/>
    </source>
</evidence>
<dbReference type="InterPro" id="IPR036097">
    <property type="entry name" value="HisK_dim/P_sf"/>
</dbReference>
<dbReference type="SMART" id="SM00387">
    <property type="entry name" value="HATPase_c"/>
    <property type="match status" value="1"/>
</dbReference>
<dbReference type="InterPro" id="IPR005467">
    <property type="entry name" value="His_kinase_dom"/>
</dbReference>
<feature type="transmembrane region" description="Helical" evidence="14">
    <location>
        <begin position="12"/>
        <end position="31"/>
    </location>
</feature>
<evidence type="ECO:0000256" key="2">
    <source>
        <dbReference type="ARBA" id="ARBA00004651"/>
    </source>
</evidence>
<name>A0A2V3VSC6_9BACI</name>
<dbReference type="PANTHER" id="PTHR45528">
    <property type="entry name" value="SENSOR HISTIDINE KINASE CPXA"/>
    <property type="match status" value="1"/>
</dbReference>
<evidence type="ECO:0000256" key="11">
    <source>
        <dbReference type="ARBA" id="ARBA00022989"/>
    </source>
</evidence>
<dbReference type="InterPro" id="IPR003661">
    <property type="entry name" value="HisK_dim/P_dom"/>
</dbReference>
<evidence type="ECO:0000256" key="9">
    <source>
        <dbReference type="ARBA" id="ARBA00022777"/>
    </source>
</evidence>
<dbReference type="SUPFAM" id="SSF55874">
    <property type="entry name" value="ATPase domain of HSP90 chaperone/DNA topoisomerase II/histidine kinase"/>
    <property type="match status" value="1"/>
</dbReference>
<dbReference type="CDD" id="cd00082">
    <property type="entry name" value="HisKA"/>
    <property type="match status" value="1"/>
</dbReference>
<dbReference type="AlphaFoldDB" id="A0A2V3VSC6"/>
<evidence type="ECO:0000256" key="14">
    <source>
        <dbReference type="SAM" id="Phobius"/>
    </source>
</evidence>
<sequence>MNSMFRNKEIRLLLLSMGVITIIATIGSYFISQEVSIFVFFTCVLFMSTAILFSYWRYREIEKLSVYLRKISKGNFQLDVRDNDEGELSILKNEIYKVTNMLSEQGAYLQKDKEHLTNAISDISHQLKTPLTSMKMMVDLLSNDELPDEKRLEFTYTIRMQLERIKWLVSSLLKLSKIDAGTVHFKREIILVHELIETAVETLLIPLEIKDQTLSVHGNKDVHYIGDFNWTVEAMINLLKNSVEHTAEGGKINVSFSENALYTEMVISDNGRGIPKEDLPYIFKRFYKGKSTDEDSVGIGLALAYSIVAEQDGDIKVESDGETGTTFTVKFYKRG</sequence>
<evidence type="ECO:0000256" key="5">
    <source>
        <dbReference type="ARBA" id="ARBA00022553"/>
    </source>
</evidence>
<reference evidence="16 17" key="1">
    <citation type="submission" date="2018-05" db="EMBL/GenBank/DDBJ databases">
        <title>Genomic Encyclopedia of Type Strains, Phase IV (KMG-IV): sequencing the most valuable type-strain genomes for metagenomic binning, comparative biology and taxonomic classification.</title>
        <authorList>
            <person name="Goeker M."/>
        </authorList>
    </citation>
    <scope>NUCLEOTIDE SEQUENCE [LARGE SCALE GENOMIC DNA]</scope>
    <source>
        <strain evidence="16 17">DSM 28556</strain>
    </source>
</reference>
<comment type="caution">
    <text evidence="16">The sequence shown here is derived from an EMBL/GenBank/DDBJ whole genome shotgun (WGS) entry which is preliminary data.</text>
</comment>
<keyword evidence="11 14" id="KW-1133">Transmembrane helix</keyword>
<evidence type="ECO:0000256" key="4">
    <source>
        <dbReference type="ARBA" id="ARBA00022475"/>
    </source>
</evidence>
<dbReference type="Pfam" id="PF02518">
    <property type="entry name" value="HATPase_c"/>
    <property type="match status" value="1"/>
</dbReference>
<dbReference type="Gene3D" id="3.30.565.10">
    <property type="entry name" value="Histidine kinase-like ATPase, C-terminal domain"/>
    <property type="match status" value="1"/>
</dbReference>
<dbReference type="SUPFAM" id="SSF47384">
    <property type="entry name" value="Homodimeric domain of signal transducing histidine kinase"/>
    <property type="match status" value="1"/>
</dbReference>
<evidence type="ECO:0000256" key="13">
    <source>
        <dbReference type="ARBA" id="ARBA00023136"/>
    </source>
</evidence>
<dbReference type="SMART" id="SM00388">
    <property type="entry name" value="HisKA"/>
    <property type="match status" value="1"/>
</dbReference>
<keyword evidence="9 16" id="KW-0418">Kinase</keyword>
<dbReference type="GO" id="GO:0000155">
    <property type="term" value="F:phosphorelay sensor kinase activity"/>
    <property type="evidence" value="ECO:0007669"/>
    <property type="project" value="InterPro"/>
</dbReference>
<evidence type="ECO:0000313" key="17">
    <source>
        <dbReference type="Proteomes" id="UP000247978"/>
    </source>
</evidence>
<proteinExistence type="predicted"/>
<dbReference type="Gene3D" id="1.10.287.130">
    <property type="match status" value="1"/>
</dbReference>
<dbReference type="EC" id="2.7.13.3" evidence="3"/>
<dbReference type="InterPro" id="IPR036890">
    <property type="entry name" value="HATPase_C_sf"/>
</dbReference>
<keyword evidence="7 14" id="KW-0812">Transmembrane</keyword>
<dbReference type="InterPro" id="IPR050398">
    <property type="entry name" value="HssS/ArlS-like"/>
</dbReference>
<keyword evidence="17" id="KW-1185">Reference proteome</keyword>
<keyword evidence="6" id="KW-0808">Transferase</keyword>
<dbReference type="PRINTS" id="PR00344">
    <property type="entry name" value="BCTRLSENSOR"/>
</dbReference>
<evidence type="ECO:0000256" key="7">
    <source>
        <dbReference type="ARBA" id="ARBA00022692"/>
    </source>
</evidence>
<feature type="transmembrane region" description="Helical" evidence="14">
    <location>
        <begin position="37"/>
        <end position="56"/>
    </location>
</feature>
<keyword evidence="12" id="KW-0902">Two-component regulatory system</keyword>
<comment type="subcellular location">
    <subcellularLocation>
        <location evidence="2">Cell membrane</location>
        <topology evidence="2">Multi-pass membrane protein</topology>
    </subcellularLocation>
</comment>
<dbReference type="CDD" id="cd00075">
    <property type="entry name" value="HATPase"/>
    <property type="match status" value="1"/>
</dbReference>
<dbReference type="InterPro" id="IPR003594">
    <property type="entry name" value="HATPase_dom"/>
</dbReference>
<evidence type="ECO:0000256" key="1">
    <source>
        <dbReference type="ARBA" id="ARBA00000085"/>
    </source>
</evidence>
<gene>
    <name evidence="16" type="ORF">DFR56_11346</name>
</gene>
<evidence type="ECO:0000259" key="15">
    <source>
        <dbReference type="PROSITE" id="PS50109"/>
    </source>
</evidence>
<dbReference type="Pfam" id="PF00512">
    <property type="entry name" value="HisKA"/>
    <property type="match status" value="1"/>
</dbReference>
<organism evidence="16 17">
    <name type="scientific">Pseudogracilibacillus auburnensis</name>
    <dbReference type="NCBI Taxonomy" id="1494959"/>
    <lineage>
        <taxon>Bacteria</taxon>
        <taxon>Bacillati</taxon>
        <taxon>Bacillota</taxon>
        <taxon>Bacilli</taxon>
        <taxon>Bacillales</taxon>
        <taxon>Bacillaceae</taxon>
        <taxon>Pseudogracilibacillus</taxon>
    </lineage>
</organism>
<keyword evidence="8" id="KW-0547">Nucleotide-binding</keyword>
<dbReference type="GO" id="GO:0005524">
    <property type="term" value="F:ATP binding"/>
    <property type="evidence" value="ECO:0007669"/>
    <property type="project" value="UniProtKB-KW"/>
</dbReference>
<dbReference type="InterPro" id="IPR004358">
    <property type="entry name" value="Sig_transdc_His_kin-like_C"/>
</dbReference>
<keyword evidence="10" id="KW-0067">ATP-binding</keyword>
<dbReference type="PROSITE" id="PS50109">
    <property type="entry name" value="HIS_KIN"/>
    <property type="match status" value="1"/>
</dbReference>
<evidence type="ECO:0000256" key="12">
    <source>
        <dbReference type="ARBA" id="ARBA00023012"/>
    </source>
</evidence>
<keyword evidence="4" id="KW-1003">Cell membrane</keyword>
<dbReference type="GO" id="GO:0005886">
    <property type="term" value="C:plasma membrane"/>
    <property type="evidence" value="ECO:0007669"/>
    <property type="project" value="UniProtKB-SubCell"/>
</dbReference>
<keyword evidence="13 14" id="KW-0472">Membrane</keyword>